<evidence type="ECO:0000259" key="8">
    <source>
        <dbReference type="PROSITE" id="PS51007"/>
    </source>
</evidence>
<protein>
    <submittedName>
        <fullName evidence="9">Cytochrome c553</fullName>
    </submittedName>
</protein>
<dbReference type="Gene3D" id="1.10.760.10">
    <property type="entry name" value="Cytochrome c-like domain"/>
    <property type="match status" value="1"/>
</dbReference>
<keyword evidence="4" id="KW-0249">Electron transport</keyword>
<evidence type="ECO:0000256" key="5">
    <source>
        <dbReference type="ARBA" id="ARBA00023004"/>
    </source>
</evidence>
<accession>A0ABY1PWB6</accession>
<sequence length="110" mass="11240">MRRSKAVVACLAAALLAAAGAPALAADPAAAKSRAGQCFVCHGADGLAKVPDAPNLAGQNAAYLVKALKDYRSGKRENEVMSMMAKNLSDDDIAMVASYFSSIAVTVKAP</sequence>
<comment type="caution">
    <text evidence="9">The sequence shown here is derived from an EMBL/GenBank/DDBJ whole genome shotgun (WGS) entry which is preliminary data.</text>
</comment>
<dbReference type="PANTHER" id="PTHR33751:SF9">
    <property type="entry name" value="CYTOCHROME C4"/>
    <property type="match status" value="1"/>
</dbReference>
<evidence type="ECO:0000313" key="9">
    <source>
        <dbReference type="EMBL" id="SMP49570.1"/>
    </source>
</evidence>
<organism evidence="9 10">
    <name type="scientific">Noviherbaspirillum suwonense</name>
    <dbReference type="NCBI Taxonomy" id="1224511"/>
    <lineage>
        <taxon>Bacteria</taxon>
        <taxon>Pseudomonadati</taxon>
        <taxon>Pseudomonadota</taxon>
        <taxon>Betaproteobacteria</taxon>
        <taxon>Burkholderiales</taxon>
        <taxon>Oxalobacteraceae</taxon>
        <taxon>Noviherbaspirillum</taxon>
    </lineage>
</organism>
<keyword evidence="7" id="KW-0732">Signal</keyword>
<evidence type="ECO:0000313" key="10">
    <source>
        <dbReference type="Proteomes" id="UP001158049"/>
    </source>
</evidence>
<keyword evidence="2 6" id="KW-0349">Heme</keyword>
<feature type="domain" description="Cytochrome c" evidence="8">
    <location>
        <begin position="15"/>
        <end position="104"/>
    </location>
</feature>
<dbReference type="InterPro" id="IPR036909">
    <property type="entry name" value="Cyt_c-like_dom_sf"/>
</dbReference>
<keyword evidence="5 6" id="KW-0408">Iron</keyword>
<evidence type="ECO:0000256" key="1">
    <source>
        <dbReference type="ARBA" id="ARBA00022448"/>
    </source>
</evidence>
<evidence type="ECO:0000256" key="3">
    <source>
        <dbReference type="ARBA" id="ARBA00022723"/>
    </source>
</evidence>
<evidence type="ECO:0000256" key="4">
    <source>
        <dbReference type="ARBA" id="ARBA00022982"/>
    </source>
</evidence>
<evidence type="ECO:0000256" key="2">
    <source>
        <dbReference type="ARBA" id="ARBA00022617"/>
    </source>
</evidence>
<dbReference type="SUPFAM" id="SSF46626">
    <property type="entry name" value="Cytochrome c"/>
    <property type="match status" value="1"/>
</dbReference>
<dbReference type="Pfam" id="PF00034">
    <property type="entry name" value="Cytochrom_C"/>
    <property type="match status" value="1"/>
</dbReference>
<name>A0ABY1PWB6_9BURK</name>
<proteinExistence type="predicted"/>
<feature type="signal peptide" evidence="7">
    <location>
        <begin position="1"/>
        <end position="25"/>
    </location>
</feature>
<feature type="chain" id="PRO_5047468205" evidence="7">
    <location>
        <begin position="26"/>
        <end position="110"/>
    </location>
</feature>
<evidence type="ECO:0000256" key="6">
    <source>
        <dbReference type="PROSITE-ProRule" id="PRU00433"/>
    </source>
</evidence>
<keyword evidence="1" id="KW-0813">Transport</keyword>
<dbReference type="Proteomes" id="UP001158049">
    <property type="component" value="Unassembled WGS sequence"/>
</dbReference>
<reference evidence="9 10" key="1">
    <citation type="submission" date="2017-05" db="EMBL/GenBank/DDBJ databases">
        <authorList>
            <person name="Varghese N."/>
            <person name="Submissions S."/>
        </authorList>
    </citation>
    <scope>NUCLEOTIDE SEQUENCE [LARGE SCALE GENOMIC DNA]</scope>
    <source>
        <strain evidence="9 10">DSM 26001</strain>
    </source>
</reference>
<dbReference type="RefSeq" id="WP_283441072.1">
    <property type="nucleotide sequence ID" value="NZ_FXUL01000002.1"/>
</dbReference>
<dbReference type="EMBL" id="FXUL01000002">
    <property type="protein sequence ID" value="SMP49570.1"/>
    <property type="molecule type" value="Genomic_DNA"/>
</dbReference>
<gene>
    <name evidence="9" type="ORF">SAMN06295970_102269</name>
</gene>
<dbReference type="PANTHER" id="PTHR33751">
    <property type="entry name" value="CBB3-TYPE CYTOCHROME C OXIDASE SUBUNIT FIXP"/>
    <property type="match status" value="1"/>
</dbReference>
<keyword evidence="3 6" id="KW-0479">Metal-binding</keyword>
<dbReference type="InterPro" id="IPR009056">
    <property type="entry name" value="Cyt_c-like_dom"/>
</dbReference>
<keyword evidence="10" id="KW-1185">Reference proteome</keyword>
<dbReference type="PROSITE" id="PS51007">
    <property type="entry name" value="CYTC"/>
    <property type="match status" value="1"/>
</dbReference>
<evidence type="ECO:0000256" key="7">
    <source>
        <dbReference type="SAM" id="SignalP"/>
    </source>
</evidence>
<dbReference type="InterPro" id="IPR050597">
    <property type="entry name" value="Cytochrome_c_Oxidase_Subunit"/>
</dbReference>